<dbReference type="Pfam" id="PF05699">
    <property type="entry name" value="Dimer_Tnp_hAT"/>
    <property type="match status" value="1"/>
</dbReference>
<evidence type="ECO:0000256" key="4">
    <source>
        <dbReference type="ARBA" id="ARBA00022833"/>
    </source>
</evidence>
<dbReference type="InterPro" id="IPR012337">
    <property type="entry name" value="RNaseH-like_sf"/>
</dbReference>
<evidence type="ECO:0000256" key="1">
    <source>
        <dbReference type="ARBA" id="ARBA00004123"/>
    </source>
</evidence>
<proteinExistence type="predicted"/>
<evidence type="ECO:0000256" key="3">
    <source>
        <dbReference type="ARBA" id="ARBA00022771"/>
    </source>
</evidence>
<evidence type="ECO:0000259" key="6">
    <source>
        <dbReference type="Pfam" id="PF05699"/>
    </source>
</evidence>
<accession>A0A8H6Y975</accession>
<name>A0A8H6Y975_9AGAR</name>
<evidence type="ECO:0000313" key="7">
    <source>
        <dbReference type="EMBL" id="KAF7354466.1"/>
    </source>
</evidence>
<keyword evidence="5" id="KW-0539">Nucleus</keyword>
<comment type="subcellular location">
    <subcellularLocation>
        <location evidence="1">Nucleus</location>
    </subcellularLocation>
</comment>
<dbReference type="GO" id="GO:0046983">
    <property type="term" value="F:protein dimerization activity"/>
    <property type="evidence" value="ECO:0007669"/>
    <property type="project" value="InterPro"/>
</dbReference>
<dbReference type="InterPro" id="IPR052035">
    <property type="entry name" value="ZnF_BED_domain_contain"/>
</dbReference>
<comment type="caution">
    <text evidence="7">The sequence shown here is derived from an EMBL/GenBank/DDBJ whole genome shotgun (WGS) entry which is preliminary data.</text>
</comment>
<dbReference type="SUPFAM" id="SSF53098">
    <property type="entry name" value="Ribonuclease H-like"/>
    <property type="match status" value="1"/>
</dbReference>
<dbReference type="EMBL" id="JACAZI010000008">
    <property type="protein sequence ID" value="KAF7354466.1"/>
    <property type="molecule type" value="Genomic_DNA"/>
</dbReference>
<dbReference type="GO" id="GO:0005634">
    <property type="term" value="C:nucleus"/>
    <property type="evidence" value="ECO:0007669"/>
    <property type="project" value="UniProtKB-SubCell"/>
</dbReference>
<dbReference type="Proteomes" id="UP000620124">
    <property type="component" value="Unassembled WGS sequence"/>
</dbReference>
<reference evidence="7" key="1">
    <citation type="submission" date="2020-05" db="EMBL/GenBank/DDBJ databases">
        <title>Mycena genomes resolve the evolution of fungal bioluminescence.</title>
        <authorList>
            <person name="Tsai I.J."/>
        </authorList>
    </citation>
    <scope>NUCLEOTIDE SEQUENCE</scope>
    <source>
        <strain evidence="7">CCC161011</strain>
    </source>
</reference>
<dbReference type="OrthoDB" id="1715602at2759"/>
<gene>
    <name evidence="7" type="ORF">MVEN_01135800</name>
</gene>
<evidence type="ECO:0000256" key="2">
    <source>
        <dbReference type="ARBA" id="ARBA00022723"/>
    </source>
</evidence>
<keyword evidence="2" id="KW-0479">Metal-binding</keyword>
<dbReference type="PANTHER" id="PTHR46481:SF10">
    <property type="entry name" value="ZINC FINGER BED DOMAIN-CONTAINING PROTEIN 39"/>
    <property type="match status" value="1"/>
</dbReference>
<organism evidence="7 8">
    <name type="scientific">Mycena venus</name>
    <dbReference type="NCBI Taxonomy" id="2733690"/>
    <lineage>
        <taxon>Eukaryota</taxon>
        <taxon>Fungi</taxon>
        <taxon>Dikarya</taxon>
        <taxon>Basidiomycota</taxon>
        <taxon>Agaricomycotina</taxon>
        <taxon>Agaricomycetes</taxon>
        <taxon>Agaricomycetidae</taxon>
        <taxon>Agaricales</taxon>
        <taxon>Marasmiineae</taxon>
        <taxon>Mycenaceae</taxon>
        <taxon>Mycena</taxon>
    </lineage>
</organism>
<protein>
    <submittedName>
        <fullName evidence="7">Putative AC9 transposase</fullName>
    </submittedName>
</protein>
<evidence type="ECO:0000313" key="8">
    <source>
        <dbReference type="Proteomes" id="UP000620124"/>
    </source>
</evidence>
<dbReference type="AlphaFoldDB" id="A0A8H6Y975"/>
<dbReference type="InterPro" id="IPR008906">
    <property type="entry name" value="HATC_C_dom"/>
</dbReference>
<keyword evidence="8" id="KW-1185">Reference proteome</keyword>
<dbReference type="PANTHER" id="PTHR46481">
    <property type="entry name" value="ZINC FINGER BED DOMAIN-CONTAINING PROTEIN 4"/>
    <property type="match status" value="1"/>
</dbReference>
<feature type="domain" description="HAT C-terminal dimerisation" evidence="6">
    <location>
        <begin position="161"/>
        <end position="239"/>
    </location>
</feature>
<dbReference type="GO" id="GO:0008270">
    <property type="term" value="F:zinc ion binding"/>
    <property type="evidence" value="ECO:0007669"/>
    <property type="project" value="UniProtKB-KW"/>
</dbReference>
<keyword evidence="4" id="KW-0862">Zinc</keyword>
<keyword evidence="3" id="KW-0863">Zinc-finger</keyword>
<evidence type="ECO:0000256" key="5">
    <source>
        <dbReference type="ARBA" id="ARBA00023242"/>
    </source>
</evidence>
<sequence length="300" mass="33893">MGHHWGLGICTRGLQESNPGDSISTIVNVVSTMDVIDDVLEPRGERELQPTVLSAVALGRATLKRYYVKTELSDIYSLAVALHPNSKLEYFRIKKFSKTAIATVEKKLRTQFNIYRDRAAENQPESNAPPKEAAPSVSTPAALNFSMFQKLGAIDEESRDELADYLAAPRVKTDDPMKWWWAHRREYPVLHQLALDYLSVPSTSVAVERVFSHGRRLLHFTRNRMSPAAFRRLLCLGSWGHRDLLRINDLISACSPKKRKRIRAQDDTDMYLTIISHLYAESSAGIPVRVWGPAGNPYGF</sequence>